<proteinExistence type="predicted"/>
<organism evidence="1 2">
    <name type="scientific">Lacticaseibacillus baoqingensis</name>
    <dbReference type="NCBI Taxonomy" id="2486013"/>
    <lineage>
        <taxon>Bacteria</taxon>
        <taxon>Bacillati</taxon>
        <taxon>Bacillota</taxon>
        <taxon>Bacilli</taxon>
        <taxon>Lactobacillales</taxon>
        <taxon>Lactobacillaceae</taxon>
        <taxon>Lacticaseibacillus</taxon>
    </lineage>
</organism>
<dbReference type="SUPFAM" id="SSF50475">
    <property type="entry name" value="FMN-binding split barrel"/>
    <property type="match status" value="1"/>
</dbReference>
<dbReference type="EMBL" id="JBHTON010000003">
    <property type="protein sequence ID" value="MFD1483941.1"/>
    <property type="molecule type" value="Genomic_DNA"/>
</dbReference>
<dbReference type="Proteomes" id="UP001597252">
    <property type="component" value="Unassembled WGS sequence"/>
</dbReference>
<dbReference type="RefSeq" id="WP_225419430.1">
    <property type="nucleotide sequence ID" value="NZ_JBHTON010000003.1"/>
</dbReference>
<reference evidence="2" key="1">
    <citation type="journal article" date="2019" name="Int. J. Syst. Evol. Microbiol.">
        <title>The Global Catalogue of Microorganisms (GCM) 10K type strain sequencing project: providing services to taxonomists for standard genome sequencing and annotation.</title>
        <authorList>
            <consortium name="The Broad Institute Genomics Platform"/>
            <consortium name="The Broad Institute Genome Sequencing Center for Infectious Disease"/>
            <person name="Wu L."/>
            <person name="Ma J."/>
        </authorList>
    </citation>
    <scope>NUCLEOTIDE SEQUENCE [LARGE SCALE GENOMIC DNA]</scope>
    <source>
        <strain evidence="2">CCM 8903</strain>
    </source>
</reference>
<dbReference type="InterPro" id="IPR024747">
    <property type="entry name" value="Pyridox_Oxase-rel"/>
</dbReference>
<protein>
    <submittedName>
        <fullName evidence="1">Pyridoxamine 5'-phosphate oxidase family protein</fullName>
    </submittedName>
</protein>
<dbReference type="Pfam" id="PF12900">
    <property type="entry name" value="Pyridox_ox_2"/>
    <property type="match status" value="1"/>
</dbReference>
<evidence type="ECO:0000313" key="1">
    <source>
        <dbReference type="EMBL" id="MFD1483941.1"/>
    </source>
</evidence>
<evidence type="ECO:0000313" key="2">
    <source>
        <dbReference type="Proteomes" id="UP001597252"/>
    </source>
</evidence>
<dbReference type="PANTHER" id="PTHR34071:SF2">
    <property type="entry name" value="FLAVIN-NUCLEOTIDE-BINDING PROTEIN"/>
    <property type="match status" value="1"/>
</dbReference>
<sequence length="163" mass="18013">MEKMRRFEREILLPEIKSVIADCHVVHIGLNDSPFPYVVPTNYGYEWRDETLILYSHGARQGKKRRLIAADPHVCIQIDDGSTLMPAGEQAPDYSAAYRSVIGFGIAELIADPAEKRHALDLLMQHETGRPLASFAPLADHQVAGVGVIKITLTELTGKAHTA</sequence>
<accession>A0ABW4E5D3</accession>
<name>A0ABW4E5D3_9LACO</name>
<gene>
    <name evidence="1" type="ORF">ACFQ5J_01585</name>
</gene>
<dbReference type="PANTHER" id="PTHR34071">
    <property type="entry name" value="5-NITROIMIDAZOLE ANTIBIOTICS RESISTANCE PROTEIN, NIMA-FAMILY-RELATED PROTEIN-RELATED"/>
    <property type="match status" value="1"/>
</dbReference>
<comment type="caution">
    <text evidence="1">The sequence shown here is derived from an EMBL/GenBank/DDBJ whole genome shotgun (WGS) entry which is preliminary data.</text>
</comment>
<dbReference type="InterPro" id="IPR012349">
    <property type="entry name" value="Split_barrel_FMN-bd"/>
</dbReference>
<keyword evidence="2" id="KW-1185">Reference proteome</keyword>
<dbReference type="Gene3D" id="2.30.110.10">
    <property type="entry name" value="Electron Transport, Fmn-binding Protein, Chain A"/>
    <property type="match status" value="1"/>
</dbReference>